<dbReference type="OrthoDB" id="1871193at2759"/>
<keyword evidence="2" id="KW-1185">Reference proteome</keyword>
<evidence type="ECO:0000313" key="1">
    <source>
        <dbReference type="EMBL" id="KDP29596.1"/>
    </source>
</evidence>
<gene>
    <name evidence="1" type="ORF">JCGZ_19123</name>
</gene>
<protein>
    <submittedName>
        <fullName evidence="1">Uncharacterized protein</fullName>
    </submittedName>
</protein>
<name>A0A067K046_JATCU</name>
<organism evidence="1 2">
    <name type="scientific">Jatropha curcas</name>
    <name type="common">Barbados nut</name>
    <dbReference type="NCBI Taxonomy" id="180498"/>
    <lineage>
        <taxon>Eukaryota</taxon>
        <taxon>Viridiplantae</taxon>
        <taxon>Streptophyta</taxon>
        <taxon>Embryophyta</taxon>
        <taxon>Tracheophyta</taxon>
        <taxon>Spermatophyta</taxon>
        <taxon>Magnoliopsida</taxon>
        <taxon>eudicotyledons</taxon>
        <taxon>Gunneridae</taxon>
        <taxon>Pentapetalae</taxon>
        <taxon>rosids</taxon>
        <taxon>fabids</taxon>
        <taxon>Malpighiales</taxon>
        <taxon>Euphorbiaceae</taxon>
        <taxon>Crotonoideae</taxon>
        <taxon>Jatropheae</taxon>
        <taxon>Jatropha</taxon>
    </lineage>
</organism>
<sequence length="116" mass="13691">MDLDPSWIQACCFLLLNVYAMKNRQPGVGDFRLLTVVRDMQLYHRTVFMMIRCVPRIHNFESSLMTLHLLTNLAIRWRIRNTRYLGEGVMQDTVTPEYVNWFFSPMMMLSSARIGV</sequence>
<proteinExistence type="predicted"/>
<dbReference type="Proteomes" id="UP000027138">
    <property type="component" value="Unassembled WGS sequence"/>
</dbReference>
<reference evidence="1 2" key="1">
    <citation type="journal article" date="2014" name="PLoS ONE">
        <title>Global Analysis of Gene Expression Profiles in Physic Nut (Jatropha curcas L.) Seedlings Exposed to Salt Stress.</title>
        <authorList>
            <person name="Zhang L."/>
            <person name="Zhang C."/>
            <person name="Wu P."/>
            <person name="Chen Y."/>
            <person name="Li M."/>
            <person name="Jiang H."/>
            <person name="Wu G."/>
        </authorList>
    </citation>
    <scope>NUCLEOTIDE SEQUENCE [LARGE SCALE GENOMIC DNA]</scope>
    <source>
        <strain evidence="2">cv. GZQX0401</strain>
        <tissue evidence="1">Young leaves</tissue>
    </source>
</reference>
<evidence type="ECO:0000313" key="2">
    <source>
        <dbReference type="Proteomes" id="UP000027138"/>
    </source>
</evidence>
<dbReference type="EMBL" id="KK914736">
    <property type="protein sequence ID" value="KDP29596.1"/>
    <property type="molecule type" value="Genomic_DNA"/>
</dbReference>
<dbReference type="AlphaFoldDB" id="A0A067K046"/>
<accession>A0A067K046</accession>